<evidence type="ECO:0000313" key="4">
    <source>
        <dbReference type="Proteomes" id="UP000240481"/>
    </source>
</evidence>
<protein>
    <submittedName>
        <fullName evidence="3">VOC family protein</fullName>
    </submittedName>
</protein>
<dbReference type="InterPro" id="IPR029068">
    <property type="entry name" value="Glyas_Bleomycin-R_OHBP_Dase"/>
</dbReference>
<reference evidence="3 4" key="1">
    <citation type="submission" date="2018-01" db="EMBL/GenBank/DDBJ databases">
        <title>Whole genome sequencing of Histamine producing bacteria.</title>
        <authorList>
            <person name="Butler K."/>
        </authorList>
    </citation>
    <scope>NUCLEOTIDE SEQUENCE [LARGE SCALE GENOMIC DNA]</scope>
    <source>
        <strain evidence="3 4">DSM 24669</strain>
    </source>
</reference>
<dbReference type="PROSITE" id="PS51819">
    <property type="entry name" value="VOC"/>
    <property type="match status" value="1"/>
</dbReference>
<evidence type="ECO:0000259" key="2">
    <source>
        <dbReference type="PROSITE" id="PS51819"/>
    </source>
</evidence>
<keyword evidence="4" id="KW-1185">Reference proteome</keyword>
<accession>A0A0J8V7P2</accession>
<dbReference type="Pfam" id="PF00903">
    <property type="entry name" value="Glyoxalase"/>
    <property type="match status" value="1"/>
</dbReference>
<keyword evidence="1" id="KW-0479">Metal-binding</keyword>
<proteinExistence type="predicted"/>
<dbReference type="GO" id="GO:0004462">
    <property type="term" value="F:lactoylglutathione lyase activity"/>
    <property type="evidence" value="ECO:0007669"/>
    <property type="project" value="InterPro"/>
</dbReference>
<dbReference type="GO" id="GO:0046872">
    <property type="term" value="F:metal ion binding"/>
    <property type="evidence" value="ECO:0007669"/>
    <property type="project" value="UniProtKB-KW"/>
</dbReference>
<dbReference type="SUPFAM" id="SSF54593">
    <property type="entry name" value="Glyoxalase/Bleomycin resistance protein/Dihydroxybiphenyl dioxygenase"/>
    <property type="match status" value="1"/>
</dbReference>
<dbReference type="InterPro" id="IPR037523">
    <property type="entry name" value="VOC_core"/>
</dbReference>
<evidence type="ECO:0000313" key="3">
    <source>
        <dbReference type="EMBL" id="PSW23102.1"/>
    </source>
</evidence>
<name>A0A0J8V7P2_9GAMM</name>
<organism evidence="3 4">
    <name type="scientific">Photobacterium swingsii</name>
    <dbReference type="NCBI Taxonomy" id="680026"/>
    <lineage>
        <taxon>Bacteria</taxon>
        <taxon>Pseudomonadati</taxon>
        <taxon>Pseudomonadota</taxon>
        <taxon>Gammaproteobacteria</taxon>
        <taxon>Vibrionales</taxon>
        <taxon>Vibrionaceae</taxon>
        <taxon>Photobacterium</taxon>
    </lineage>
</organism>
<dbReference type="PROSITE" id="PS00934">
    <property type="entry name" value="GLYOXALASE_I_1"/>
    <property type="match status" value="1"/>
</dbReference>
<dbReference type="InterPro" id="IPR051785">
    <property type="entry name" value="MMCE/EMCE_epimerase"/>
</dbReference>
<dbReference type="GO" id="GO:0046491">
    <property type="term" value="P:L-methylmalonyl-CoA metabolic process"/>
    <property type="evidence" value="ECO:0007669"/>
    <property type="project" value="TreeGrafter"/>
</dbReference>
<dbReference type="PANTHER" id="PTHR43048:SF3">
    <property type="entry name" value="METHYLMALONYL-COA EPIMERASE, MITOCHONDRIAL"/>
    <property type="match status" value="1"/>
</dbReference>
<dbReference type="Gene3D" id="3.10.180.10">
    <property type="entry name" value="2,3-Dihydroxybiphenyl 1,2-Dioxygenase, domain 1"/>
    <property type="match status" value="1"/>
</dbReference>
<dbReference type="InterPro" id="IPR018146">
    <property type="entry name" value="Glyoxalase_1_CS"/>
</dbReference>
<dbReference type="RefSeq" id="WP_048900125.1">
    <property type="nucleotide sequence ID" value="NZ_AP024853.1"/>
</dbReference>
<sequence length="136" mass="15037">MKEITRVNHIGLRVRDFITARDFYSKLGFEYITGPSGPEPVAIIEHPAGININLILNAAQGDSTNQLMDVETKHTGYTHVAIEVSDLAEALKHLASHNIPLSGGPMRHPTGESVFIRDPDRNVIEFIEYTGLNAFN</sequence>
<dbReference type="STRING" id="680026.AB733_18575"/>
<dbReference type="OrthoDB" id="9789841at2"/>
<dbReference type="PANTHER" id="PTHR43048">
    <property type="entry name" value="METHYLMALONYL-COA EPIMERASE"/>
    <property type="match status" value="1"/>
</dbReference>
<dbReference type="EMBL" id="PYLZ01000010">
    <property type="protein sequence ID" value="PSW23102.1"/>
    <property type="molecule type" value="Genomic_DNA"/>
</dbReference>
<gene>
    <name evidence="3" type="ORF">C9I94_18180</name>
</gene>
<dbReference type="GO" id="GO:0004493">
    <property type="term" value="F:methylmalonyl-CoA epimerase activity"/>
    <property type="evidence" value="ECO:0007669"/>
    <property type="project" value="TreeGrafter"/>
</dbReference>
<dbReference type="AlphaFoldDB" id="A0A0J8V7P2"/>
<evidence type="ECO:0000256" key="1">
    <source>
        <dbReference type="ARBA" id="ARBA00022723"/>
    </source>
</evidence>
<comment type="caution">
    <text evidence="3">The sequence shown here is derived from an EMBL/GenBank/DDBJ whole genome shotgun (WGS) entry which is preliminary data.</text>
</comment>
<dbReference type="Proteomes" id="UP000240481">
    <property type="component" value="Unassembled WGS sequence"/>
</dbReference>
<dbReference type="InterPro" id="IPR004360">
    <property type="entry name" value="Glyas_Fos-R_dOase_dom"/>
</dbReference>
<feature type="domain" description="VOC" evidence="2">
    <location>
        <begin position="6"/>
        <end position="129"/>
    </location>
</feature>